<evidence type="ECO:0000313" key="6">
    <source>
        <dbReference type="Proteomes" id="UP000664109"/>
    </source>
</evidence>
<reference evidence="5 6" key="1">
    <citation type="journal article" date="2016" name="Arch. Microbiol.">
        <title>Streptomyces zhihengii sp. nov., isolated from rhizospheric soil of Psammosilene tunicoides.</title>
        <authorList>
            <person name="Huang M.J."/>
            <person name="Fei J.J."/>
            <person name="Salam N."/>
            <person name="Kim C.J."/>
            <person name="Hozzein W.N."/>
            <person name="Xiao M."/>
            <person name="Huang H.Q."/>
            <person name="Li W.J."/>
        </authorList>
    </citation>
    <scope>NUCLEOTIDE SEQUENCE [LARGE SCALE GENOMIC DNA]</scope>
    <source>
        <strain evidence="5 6">YIM T102</strain>
    </source>
</reference>
<dbReference type="InterPro" id="IPR009057">
    <property type="entry name" value="Homeodomain-like_sf"/>
</dbReference>
<dbReference type="PROSITE" id="PS50977">
    <property type="entry name" value="HTH_TETR_2"/>
    <property type="match status" value="1"/>
</dbReference>
<gene>
    <name evidence="5" type="ORF">JE024_06675</name>
</gene>
<keyword evidence="1 2" id="KW-0238">DNA-binding</keyword>
<evidence type="ECO:0000256" key="1">
    <source>
        <dbReference type="ARBA" id="ARBA00023125"/>
    </source>
</evidence>
<dbReference type="SUPFAM" id="SSF46689">
    <property type="entry name" value="Homeodomain-like"/>
    <property type="match status" value="1"/>
</dbReference>
<feature type="DNA-binding region" description="H-T-H motif" evidence="2">
    <location>
        <begin position="41"/>
        <end position="60"/>
    </location>
</feature>
<evidence type="ECO:0000256" key="3">
    <source>
        <dbReference type="SAM" id="MobiDB-lite"/>
    </source>
</evidence>
<dbReference type="InterPro" id="IPR001647">
    <property type="entry name" value="HTH_TetR"/>
</dbReference>
<dbReference type="Proteomes" id="UP000664109">
    <property type="component" value="Unassembled WGS sequence"/>
</dbReference>
<comment type="caution">
    <text evidence="5">The sequence shown here is derived from an EMBL/GenBank/DDBJ whole genome shotgun (WGS) entry which is preliminary data.</text>
</comment>
<feature type="domain" description="HTH tetR-type" evidence="4">
    <location>
        <begin position="20"/>
        <end position="78"/>
    </location>
</feature>
<dbReference type="EMBL" id="JAFEJA010000001">
    <property type="protein sequence ID" value="MBM9618434.1"/>
    <property type="molecule type" value="Genomic_DNA"/>
</dbReference>
<keyword evidence="6" id="KW-1185">Reference proteome</keyword>
<evidence type="ECO:0000259" key="4">
    <source>
        <dbReference type="PROSITE" id="PS50977"/>
    </source>
</evidence>
<accession>A0ABS2UMA5</accession>
<protein>
    <submittedName>
        <fullName evidence="5">TetR family transcriptional regulator</fullName>
    </submittedName>
</protein>
<organism evidence="5 6">
    <name type="scientific">Streptomyces zhihengii</name>
    <dbReference type="NCBI Taxonomy" id="1818004"/>
    <lineage>
        <taxon>Bacteria</taxon>
        <taxon>Bacillati</taxon>
        <taxon>Actinomycetota</taxon>
        <taxon>Actinomycetes</taxon>
        <taxon>Kitasatosporales</taxon>
        <taxon>Streptomycetaceae</taxon>
        <taxon>Streptomyces</taxon>
    </lineage>
</organism>
<feature type="compositionally biased region" description="Pro residues" evidence="3">
    <location>
        <begin position="10"/>
        <end position="22"/>
    </location>
</feature>
<proteinExistence type="predicted"/>
<evidence type="ECO:0000256" key="2">
    <source>
        <dbReference type="PROSITE-ProRule" id="PRU00335"/>
    </source>
</evidence>
<dbReference type="InterPro" id="IPR041485">
    <property type="entry name" value="TetR_C_36"/>
</dbReference>
<evidence type="ECO:0000313" key="5">
    <source>
        <dbReference type="EMBL" id="MBM9618434.1"/>
    </source>
</evidence>
<name>A0ABS2UMA5_9ACTN</name>
<feature type="region of interest" description="Disordered" evidence="3">
    <location>
        <begin position="1"/>
        <end position="24"/>
    </location>
</feature>
<dbReference type="Gene3D" id="1.10.357.10">
    <property type="entry name" value="Tetracycline Repressor, domain 2"/>
    <property type="match status" value="1"/>
</dbReference>
<sequence length="196" mass="21511">MSPSQASPAPQAPPEPPAPLSPDDPVLRAAVAMFRRDGWIDARALAQEAGIGRATLYRRYGDRDRLLGEAIWSIATEEFARVHPRCRGRGADGIAELVHALLHTSARLPAMRRFVAEHADTALKVMTSRDGVMQHRMTSTLTQLIRTEIGEPEDTDAATLAYAVTRVGESFYYRELITGEPADIAAAAVVIRRILR</sequence>
<dbReference type="Pfam" id="PF18598">
    <property type="entry name" value="TetR_C_36"/>
    <property type="match status" value="1"/>
</dbReference>
<dbReference type="Pfam" id="PF00440">
    <property type="entry name" value="TetR_N"/>
    <property type="match status" value="1"/>
</dbReference>